<proteinExistence type="predicted"/>
<dbReference type="RefSeq" id="WP_250826898.1">
    <property type="nucleotide sequence ID" value="NZ_JAMOIL010000009.1"/>
</dbReference>
<dbReference type="AlphaFoldDB" id="A0A9X2D6S0"/>
<feature type="region of interest" description="Disordered" evidence="1">
    <location>
        <begin position="1"/>
        <end position="47"/>
    </location>
</feature>
<evidence type="ECO:0000313" key="3">
    <source>
        <dbReference type="Proteomes" id="UP001139485"/>
    </source>
</evidence>
<organism evidence="2 3">
    <name type="scientific">Nocardioides bruguierae</name>
    <dbReference type="NCBI Taxonomy" id="2945102"/>
    <lineage>
        <taxon>Bacteria</taxon>
        <taxon>Bacillati</taxon>
        <taxon>Actinomycetota</taxon>
        <taxon>Actinomycetes</taxon>
        <taxon>Propionibacteriales</taxon>
        <taxon>Nocardioidaceae</taxon>
        <taxon>Nocardioides</taxon>
    </lineage>
</organism>
<name>A0A9X2D6S0_9ACTN</name>
<protein>
    <submittedName>
        <fullName evidence="2">DUF1501 domain-containing protein</fullName>
    </submittedName>
</protein>
<evidence type="ECO:0000256" key="1">
    <source>
        <dbReference type="SAM" id="MobiDB-lite"/>
    </source>
</evidence>
<dbReference type="PANTHER" id="PTHR43737:SF1">
    <property type="entry name" value="DUF1501 DOMAIN-CONTAINING PROTEIN"/>
    <property type="match status" value="1"/>
</dbReference>
<dbReference type="InterPro" id="IPR006311">
    <property type="entry name" value="TAT_signal"/>
</dbReference>
<keyword evidence="3" id="KW-1185">Reference proteome</keyword>
<dbReference type="EMBL" id="JAMOIL010000009">
    <property type="protein sequence ID" value="MCM0620223.1"/>
    <property type="molecule type" value="Genomic_DNA"/>
</dbReference>
<gene>
    <name evidence="2" type="ORF">M8330_07935</name>
</gene>
<dbReference type="InterPro" id="IPR010869">
    <property type="entry name" value="DUF1501"/>
</dbReference>
<feature type="compositionally biased region" description="Basic residues" evidence="1">
    <location>
        <begin position="1"/>
        <end position="11"/>
    </location>
</feature>
<dbReference type="PANTHER" id="PTHR43737">
    <property type="entry name" value="BLL7424 PROTEIN"/>
    <property type="match status" value="1"/>
</dbReference>
<sequence>MTSPHPTHRPLHAVPPLDADPAASHAPDAPDTPDTGDVAPHPGCTEGRLLTDRRSLLRGAVLGGTSVMVGGASITYAGGAAAAGPVTPQPRPASSVIVVVSLRGAADGLSMVVPHADAAYYAGRPTTAVPRAALLAADAQFGLHPAMSPLMPLWQSGRLAAIHATGLPVANRSHFAAMEELEDAAPGSAERSGWLNRLVGANGDQATVEALAVGSGIPTLLAGPSTVMSFGELDRAELAGGDARDRRSPRRRALNALWGKGGSEMGAGVRTALTSLVDLAPAQQVRTGRRRGYTGGVGEALADVARVLKADIGVAAVTVDTGSWDMHVGMGTVASGWMVDNVTELASSVGAFFADLGPVAEKVTLVTVTEFGRRVQENGSRGTDHGWGSVMLVAGAGVKGGYYGRWPGLENSLDADVPVTTDYRDVLAEVVSARTGASTAAVFPGHQWTRTGFMTSAGAARSAA</sequence>
<dbReference type="Pfam" id="PF07394">
    <property type="entry name" value="DUF1501"/>
    <property type="match status" value="1"/>
</dbReference>
<accession>A0A9X2D6S0</accession>
<dbReference type="Proteomes" id="UP001139485">
    <property type="component" value="Unassembled WGS sequence"/>
</dbReference>
<feature type="compositionally biased region" description="Low complexity" evidence="1">
    <location>
        <begin position="15"/>
        <end position="40"/>
    </location>
</feature>
<dbReference type="PROSITE" id="PS51318">
    <property type="entry name" value="TAT"/>
    <property type="match status" value="1"/>
</dbReference>
<evidence type="ECO:0000313" key="2">
    <source>
        <dbReference type="EMBL" id="MCM0620223.1"/>
    </source>
</evidence>
<reference evidence="2" key="1">
    <citation type="submission" date="2022-05" db="EMBL/GenBank/DDBJ databases">
        <authorList>
            <person name="Tuo L."/>
        </authorList>
    </citation>
    <scope>NUCLEOTIDE SEQUENCE</scope>
    <source>
        <strain evidence="2">BSK12Z-4</strain>
    </source>
</reference>
<comment type="caution">
    <text evidence="2">The sequence shown here is derived from an EMBL/GenBank/DDBJ whole genome shotgun (WGS) entry which is preliminary data.</text>
</comment>